<proteinExistence type="predicted"/>
<dbReference type="EMBL" id="CM042034">
    <property type="protein sequence ID" value="KAI3760577.1"/>
    <property type="molecule type" value="Genomic_DNA"/>
</dbReference>
<name>A0ACB9EP13_9ASTR</name>
<dbReference type="Proteomes" id="UP001056120">
    <property type="component" value="Linkage Group LG17"/>
</dbReference>
<sequence>MVSSMTRPVVLLHLRQYQWQQSRVFCQEAKCMEKLCCIWVLKMVVMLQSVFWLMGFPSKPNQSDCLIVVATLTNKMARLPFVGVWFDQLKKWRFCYQGSSYAPTQQKTVDGLSMKDWRGERAASFNIIPSSTRAAKVPIRQLVAETEKGEGS</sequence>
<keyword evidence="2" id="KW-1185">Reference proteome</keyword>
<gene>
    <name evidence="1" type="ORF">L1987_50974</name>
</gene>
<evidence type="ECO:0000313" key="2">
    <source>
        <dbReference type="Proteomes" id="UP001056120"/>
    </source>
</evidence>
<reference evidence="2" key="1">
    <citation type="journal article" date="2022" name="Mol. Ecol. Resour.">
        <title>The genomes of chicory, endive, great burdock and yacon provide insights into Asteraceae palaeo-polyploidization history and plant inulin production.</title>
        <authorList>
            <person name="Fan W."/>
            <person name="Wang S."/>
            <person name="Wang H."/>
            <person name="Wang A."/>
            <person name="Jiang F."/>
            <person name="Liu H."/>
            <person name="Zhao H."/>
            <person name="Xu D."/>
            <person name="Zhang Y."/>
        </authorList>
    </citation>
    <scope>NUCLEOTIDE SEQUENCE [LARGE SCALE GENOMIC DNA]</scope>
    <source>
        <strain evidence="2">cv. Yunnan</strain>
    </source>
</reference>
<evidence type="ECO:0000313" key="1">
    <source>
        <dbReference type="EMBL" id="KAI3760577.1"/>
    </source>
</evidence>
<accession>A0ACB9EP13</accession>
<reference evidence="1 2" key="2">
    <citation type="journal article" date="2022" name="Mol. Ecol. Resour.">
        <title>The genomes of chicory, endive, great burdock and yacon provide insights into Asteraceae paleo-polyploidization history and plant inulin production.</title>
        <authorList>
            <person name="Fan W."/>
            <person name="Wang S."/>
            <person name="Wang H."/>
            <person name="Wang A."/>
            <person name="Jiang F."/>
            <person name="Liu H."/>
            <person name="Zhao H."/>
            <person name="Xu D."/>
            <person name="Zhang Y."/>
        </authorList>
    </citation>
    <scope>NUCLEOTIDE SEQUENCE [LARGE SCALE GENOMIC DNA]</scope>
    <source>
        <strain evidence="2">cv. Yunnan</strain>
        <tissue evidence="1">Leaves</tissue>
    </source>
</reference>
<comment type="caution">
    <text evidence="1">The sequence shown here is derived from an EMBL/GenBank/DDBJ whole genome shotgun (WGS) entry which is preliminary data.</text>
</comment>
<protein>
    <submittedName>
        <fullName evidence="1">Uncharacterized protein</fullName>
    </submittedName>
</protein>
<organism evidence="1 2">
    <name type="scientific">Smallanthus sonchifolius</name>
    <dbReference type="NCBI Taxonomy" id="185202"/>
    <lineage>
        <taxon>Eukaryota</taxon>
        <taxon>Viridiplantae</taxon>
        <taxon>Streptophyta</taxon>
        <taxon>Embryophyta</taxon>
        <taxon>Tracheophyta</taxon>
        <taxon>Spermatophyta</taxon>
        <taxon>Magnoliopsida</taxon>
        <taxon>eudicotyledons</taxon>
        <taxon>Gunneridae</taxon>
        <taxon>Pentapetalae</taxon>
        <taxon>asterids</taxon>
        <taxon>campanulids</taxon>
        <taxon>Asterales</taxon>
        <taxon>Asteraceae</taxon>
        <taxon>Asteroideae</taxon>
        <taxon>Heliantheae alliance</taxon>
        <taxon>Millerieae</taxon>
        <taxon>Smallanthus</taxon>
    </lineage>
</organism>